<reference evidence="1" key="1">
    <citation type="submission" date="2018-06" db="EMBL/GenBank/DDBJ databases">
        <authorList>
            <person name="Zhirakovskaya E."/>
        </authorList>
    </citation>
    <scope>NUCLEOTIDE SEQUENCE</scope>
</reference>
<proteinExistence type="predicted"/>
<evidence type="ECO:0000313" key="1">
    <source>
        <dbReference type="EMBL" id="VAW04609.1"/>
    </source>
</evidence>
<dbReference type="EMBL" id="UOEK01000293">
    <property type="protein sequence ID" value="VAW04609.1"/>
    <property type="molecule type" value="Genomic_DNA"/>
</dbReference>
<sequence>MNTEPAAIAGALRKRLVRDAIWIPVDGSSMGHTIRPPAKVRVIAADMPRWGEIWAFTNDESTIVVHRCRGTVEGMHSFHGDGQLWRDHPVASDRLIGRVVEDVQSGKQTKHGWRSRWLGTASARFRRVPRRVLGYLRKTS</sequence>
<name>A0A3B0SW60_9ZZZZ</name>
<evidence type="ECO:0008006" key="2">
    <source>
        <dbReference type="Google" id="ProtNLM"/>
    </source>
</evidence>
<protein>
    <recommendedName>
        <fullName evidence="2">Peptidase S24/S26A/S26B/S26C domain-containing protein</fullName>
    </recommendedName>
</protein>
<dbReference type="AlphaFoldDB" id="A0A3B0SW60"/>
<accession>A0A3B0SW60</accession>
<organism evidence="1">
    <name type="scientific">hydrothermal vent metagenome</name>
    <dbReference type="NCBI Taxonomy" id="652676"/>
    <lineage>
        <taxon>unclassified sequences</taxon>
        <taxon>metagenomes</taxon>
        <taxon>ecological metagenomes</taxon>
    </lineage>
</organism>
<gene>
    <name evidence="1" type="ORF">MNBD_ACTINO02-1219</name>
</gene>